<name>A0ABP8BPW6_9SPHI</name>
<protein>
    <recommendedName>
        <fullName evidence="3">Mobilization protein</fullName>
    </recommendedName>
</protein>
<keyword evidence="2" id="KW-1185">Reference proteome</keyword>
<evidence type="ECO:0008006" key="3">
    <source>
        <dbReference type="Google" id="ProtNLM"/>
    </source>
</evidence>
<accession>A0ABP8BPW6</accession>
<sequence length="136" mass="16181">MARAKQRDTEKLLKHVLRIRIDEKTFKRLEKLVATSDCRNPCAAARKIITGERINVFYRNDEMGEVMEELAMIRKEIRSIGININQQTHFFNASDKLSQKWFYVNRTLELYKPINEKTERLLEIVNQLAIQWLQKS</sequence>
<evidence type="ECO:0000313" key="2">
    <source>
        <dbReference type="Proteomes" id="UP001501772"/>
    </source>
</evidence>
<proteinExistence type="predicted"/>
<gene>
    <name evidence="1" type="ORF">GCM10022289_44600</name>
</gene>
<dbReference type="RefSeq" id="WP_344853638.1">
    <property type="nucleotide sequence ID" value="NZ_BAABBY010000015.1"/>
</dbReference>
<evidence type="ECO:0000313" key="1">
    <source>
        <dbReference type="EMBL" id="GAA4213026.1"/>
    </source>
</evidence>
<dbReference type="Proteomes" id="UP001501772">
    <property type="component" value="Unassembled WGS sequence"/>
</dbReference>
<dbReference type="EMBL" id="BAABBY010000015">
    <property type="protein sequence ID" value="GAA4213026.1"/>
    <property type="molecule type" value="Genomic_DNA"/>
</dbReference>
<reference evidence="2" key="1">
    <citation type="journal article" date="2019" name="Int. J. Syst. Evol. Microbiol.">
        <title>The Global Catalogue of Microorganisms (GCM) 10K type strain sequencing project: providing services to taxonomists for standard genome sequencing and annotation.</title>
        <authorList>
            <consortium name="The Broad Institute Genomics Platform"/>
            <consortium name="The Broad Institute Genome Sequencing Center for Infectious Disease"/>
            <person name="Wu L."/>
            <person name="Ma J."/>
        </authorList>
    </citation>
    <scope>NUCLEOTIDE SEQUENCE [LARGE SCALE GENOMIC DNA]</scope>
    <source>
        <strain evidence="2">JCM 17626</strain>
    </source>
</reference>
<comment type="caution">
    <text evidence="1">The sequence shown here is derived from an EMBL/GenBank/DDBJ whole genome shotgun (WGS) entry which is preliminary data.</text>
</comment>
<organism evidence="1 2">
    <name type="scientific">Pedobacter jeongneungensis</name>
    <dbReference type="NCBI Taxonomy" id="947309"/>
    <lineage>
        <taxon>Bacteria</taxon>
        <taxon>Pseudomonadati</taxon>
        <taxon>Bacteroidota</taxon>
        <taxon>Sphingobacteriia</taxon>
        <taxon>Sphingobacteriales</taxon>
        <taxon>Sphingobacteriaceae</taxon>
        <taxon>Pedobacter</taxon>
    </lineage>
</organism>